<dbReference type="EMBL" id="AP014704">
    <property type="protein sequence ID" value="BAQ45982.1"/>
    <property type="molecule type" value="Genomic_DNA"/>
</dbReference>
<dbReference type="RefSeq" id="WP_048436758.1">
    <property type="nucleotide sequence ID" value="NZ_AP014704.1"/>
</dbReference>
<evidence type="ECO:0000256" key="1">
    <source>
        <dbReference type="SAM" id="Phobius"/>
    </source>
</evidence>
<dbReference type="Proteomes" id="UP000061432">
    <property type="component" value="Chromosome"/>
</dbReference>
<dbReference type="OrthoDB" id="5965958at2"/>
<reference evidence="2 3" key="1">
    <citation type="journal article" date="2015" name="Genome Announc.">
        <title>Complete Genome Sequence of Methylobacterium aquaticum Strain 22A, Isolated from Racomitrium japonicum Moss.</title>
        <authorList>
            <person name="Tani A."/>
            <person name="Ogura Y."/>
            <person name="Hayashi T."/>
            <person name="Kimbara K."/>
        </authorList>
    </citation>
    <scope>NUCLEOTIDE SEQUENCE [LARGE SCALE GENOMIC DNA]</scope>
    <source>
        <strain evidence="2 3">MA-22A</strain>
    </source>
</reference>
<dbReference type="KEGG" id="maqu:Maq22A_c13935"/>
<dbReference type="STRING" id="270351.Maq22A_c13935"/>
<proteinExistence type="predicted"/>
<keyword evidence="1" id="KW-0812">Transmembrane</keyword>
<gene>
    <name evidence="2" type="ORF">Maq22A_c13935</name>
</gene>
<keyword evidence="1" id="KW-1133">Transmembrane helix</keyword>
<name>A0A0C6FG25_9HYPH</name>
<accession>A0A0C6FG25</accession>
<reference evidence="3" key="2">
    <citation type="submission" date="2015-01" db="EMBL/GenBank/DDBJ databases">
        <title>Complete genome sequence of Methylobacterium aquaticum strain 22A.</title>
        <authorList>
            <person name="Tani A."/>
            <person name="Ogura Y."/>
            <person name="Hayashi T."/>
        </authorList>
    </citation>
    <scope>NUCLEOTIDE SEQUENCE [LARGE SCALE GENOMIC DNA]</scope>
    <source>
        <strain evidence="3">MA-22A</strain>
    </source>
</reference>
<evidence type="ECO:0000313" key="3">
    <source>
        <dbReference type="Proteomes" id="UP000061432"/>
    </source>
</evidence>
<dbReference type="PATRIC" id="fig|270351.10.peg.2678"/>
<keyword evidence="1" id="KW-0472">Membrane</keyword>
<sequence>MTPVFQSPERDRREQERQSTFRERFVAETPPWYHGAIHLGFTLLITGGTVLYCWNRIEASSAWEWLLVVPIVLLGNWCEWAAHRYVLHRPVPGLTMIYKRHCTVHHQFFTHHDLGYSGHKEWRALLFPPFAPIGFVLAALPPALLAGWLISSNAGYIVVLTMAAYYLLYEGLHTLSHLDDTRHPYLRHIPLVNTVRRMHYIHHVLGFMQTRNFNLTFPICDALFGTSDLDRSLVGTLFNGASHDHMRADIRSADPDLSATSIEEAERRTRARLA</sequence>
<evidence type="ECO:0000313" key="2">
    <source>
        <dbReference type="EMBL" id="BAQ45982.1"/>
    </source>
</evidence>
<feature type="transmembrane region" description="Helical" evidence="1">
    <location>
        <begin position="32"/>
        <end position="54"/>
    </location>
</feature>
<protein>
    <submittedName>
        <fullName evidence="2">Fatty acid hydroxylase</fullName>
    </submittedName>
</protein>
<organism evidence="2 3">
    <name type="scientific">Methylobacterium aquaticum</name>
    <dbReference type="NCBI Taxonomy" id="270351"/>
    <lineage>
        <taxon>Bacteria</taxon>
        <taxon>Pseudomonadati</taxon>
        <taxon>Pseudomonadota</taxon>
        <taxon>Alphaproteobacteria</taxon>
        <taxon>Hyphomicrobiales</taxon>
        <taxon>Methylobacteriaceae</taxon>
        <taxon>Methylobacterium</taxon>
    </lineage>
</organism>
<dbReference type="AlphaFoldDB" id="A0A0C6FG25"/>